<feature type="region of interest" description="Disordered" evidence="2">
    <location>
        <begin position="108"/>
        <end position="137"/>
    </location>
</feature>
<keyword evidence="6" id="KW-1185">Reference proteome</keyword>
<evidence type="ECO:0000313" key="6">
    <source>
        <dbReference type="Proteomes" id="UP001174936"/>
    </source>
</evidence>
<evidence type="ECO:0000256" key="1">
    <source>
        <dbReference type="ARBA" id="ARBA00022729"/>
    </source>
</evidence>
<organism evidence="5 6">
    <name type="scientific">Cercophora newfieldiana</name>
    <dbReference type="NCBI Taxonomy" id="92897"/>
    <lineage>
        <taxon>Eukaryota</taxon>
        <taxon>Fungi</taxon>
        <taxon>Dikarya</taxon>
        <taxon>Ascomycota</taxon>
        <taxon>Pezizomycotina</taxon>
        <taxon>Sordariomycetes</taxon>
        <taxon>Sordariomycetidae</taxon>
        <taxon>Sordariales</taxon>
        <taxon>Lasiosphaeriaceae</taxon>
        <taxon>Cercophora</taxon>
    </lineage>
</organism>
<dbReference type="InterPro" id="IPR018466">
    <property type="entry name" value="Kre9/Knh1-like_N"/>
</dbReference>
<protein>
    <recommendedName>
        <fullName evidence="4">Yeast cell wall synthesis Kre9/Knh1-like N-terminal domain-containing protein</fullName>
    </recommendedName>
</protein>
<name>A0AA39Y6W2_9PEZI</name>
<sequence length="211" mass="21192">MQSSVLAAVLLAACARAIEITSPAKNEVVDLAAGVEVKWTTVSSDPKSAHLFLVNMAGGHTPFSKDLGEIDLNKGSITVKESVEDDSTYQFNFQSLEQHNTGILAQSQQFEAKAEEDKAGATTTTKGSTTKGSTTTAKASATAASAASEETAGASTTFSSVVVSASASGSPTKTGSSQTANASSDVDSAASAVQRVGGMLALVAGVVAVLA</sequence>
<gene>
    <name evidence="5" type="ORF">B0T16DRAFT_391189</name>
</gene>
<evidence type="ECO:0000256" key="3">
    <source>
        <dbReference type="SAM" id="SignalP"/>
    </source>
</evidence>
<accession>A0AA39Y6W2</accession>
<feature type="region of interest" description="Disordered" evidence="2">
    <location>
        <begin position="166"/>
        <end position="185"/>
    </location>
</feature>
<evidence type="ECO:0000259" key="4">
    <source>
        <dbReference type="Pfam" id="PF10342"/>
    </source>
</evidence>
<dbReference type="AlphaFoldDB" id="A0AA39Y6W2"/>
<dbReference type="Proteomes" id="UP001174936">
    <property type="component" value="Unassembled WGS sequence"/>
</dbReference>
<evidence type="ECO:0000256" key="2">
    <source>
        <dbReference type="SAM" id="MobiDB-lite"/>
    </source>
</evidence>
<dbReference type="PANTHER" id="PTHR35185">
    <property type="entry name" value="SERINE/THREONINE-RICH PROTEIN ADG2-RELATED"/>
    <property type="match status" value="1"/>
</dbReference>
<dbReference type="PANTHER" id="PTHR35185:SF1">
    <property type="entry name" value="UPF0619 GPI-ANCHORED MEMBRANE PROTEIN C1322.10"/>
    <property type="match status" value="1"/>
</dbReference>
<feature type="domain" description="Yeast cell wall synthesis Kre9/Knh1-like N-terminal" evidence="4">
    <location>
        <begin position="22"/>
        <end position="111"/>
    </location>
</feature>
<feature type="signal peptide" evidence="3">
    <location>
        <begin position="1"/>
        <end position="17"/>
    </location>
</feature>
<proteinExistence type="predicted"/>
<dbReference type="EMBL" id="JAULSV010000004">
    <property type="protein sequence ID" value="KAK0646824.1"/>
    <property type="molecule type" value="Genomic_DNA"/>
</dbReference>
<comment type="caution">
    <text evidence="5">The sequence shown here is derived from an EMBL/GenBank/DDBJ whole genome shotgun (WGS) entry which is preliminary data.</text>
</comment>
<reference evidence="5" key="1">
    <citation type="submission" date="2023-06" db="EMBL/GenBank/DDBJ databases">
        <title>Genome-scale phylogeny and comparative genomics of the fungal order Sordariales.</title>
        <authorList>
            <consortium name="Lawrence Berkeley National Laboratory"/>
            <person name="Hensen N."/>
            <person name="Bonometti L."/>
            <person name="Westerberg I."/>
            <person name="Brannstrom I.O."/>
            <person name="Guillou S."/>
            <person name="Cros-Aarteil S."/>
            <person name="Calhoun S."/>
            <person name="Haridas S."/>
            <person name="Kuo A."/>
            <person name="Mondo S."/>
            <person name="Pangilinan J."/>
            <person name="Riley R."/>
            <person name="Labutti K."/>
            <person name="Andreopoulos B."/>
            <person name="Lipzen A."/>
            <person name="Chen C."/>
            <person name="Yanf M."/>
            <person name="Daum C."/>
            <person name="Ng V."/>
            <person name="Clum A."/>
            <person name="Steindorff A."/>
            <person name="Ohm R."/>
            <person name="Martin F."/>
            <person name="Silar P."/>
            <person name="Natvig D."/>
            <person name="Lalanne C."/>
            <person name="Gautier V."/>
            <person name="Ament-Velasquez S.L."/>
            <person name="Kruys A."/>
            <person name="Hutchinson M.I."/>
            <person name="Powell A.J."/>
            <person name="Barry K."/>
            <person name="Miller A.N."/>
            <person name="Grigoriev I.V."/>
            <person name="Debuchy R."/>
            <person name="Gladieux P."/>
            <person name="Thoren M.H."/>
            <person name="Johannesson H."/>
        </authorList>
    </citation>
    <scope>NUCLEOTIDE SEQUENCE</scope>
    <source>
        <strain evidence="5">SMH2532-1</strain>
    </source>
</reference>
<evidence type="ECO:0000313" key="5">
    <source>
        <dbReference type="EMBL" id="KAK0646824.1"/>
    </source>
</evidence>
<feature type="compositionally biased region" description="Low complexity" evidence="2">
    <location>
        <begin position="120"/>
        <end position="137"/>
    </location>
</feature>
<keyword evidence="1 3" id="KW-0732">Signal</keyword>
<feature type="chain" id="PRO_5041270705" description="Yeast cell wall synthesis Kre9/Knh1-like N-terminal domain-containing protein" evidence="3">
    <location>
        <begin position="18"/>
        <end position="211"/>
    </location>
</feature>
<feature type="compositionally biased region" description="Polar residues" evidence="2">
    <location>
        <begin position="171"/>
        <end position="181"/>
    </location>
</feature>
<dbReference type="Pfam" id="PF10342">
    <property type="entry name" value="Kre9_KNH"/>
    <property type="match status" value="1"/>
</dbReference>
<dbReference type="InterPro" id="IPR052479">
    <property type="entry name" value="GPI-anchor_Adhesion_Reg"/>
</dbReference>